<keyword evidence="1" id="KW-0812">Transmembrane</keyword>
<keyword evidence="4" id="KW-1185">Reference proteome</keyword>
<dbReference type="EMBL" id="CCCS020000001">
    <property type="protein sequence ID" value="CDQ12283.1"/>
    <property type="molecule type" value="Genomic_DNA"/>
</dbReference>
<reference evidence="2" key="2">
    <citation type="submission" date="2014-07" db="EMBL/GenBank/DDBJ databases">
        <title>Initial genome analysis of the psychrotolerant acidophile Acidithiobacillus ferrivorans CF27: insights into iron and sulfur oxidation pathways and into biofilm formation.</title>
        <authorList>
            <person name="Talla E."/>
            <person name="Hedrich S."/>
            <person name="Mangenot S."/>
            <person name="Ji B."/>
            <person name="Johnson D.B."/>
            <person name="Barbe V."/>
            <person name="Bonnefoy V."/>
        </authorList>
    </citation>
    <scope>NUCLEOTIDE SEQUENCE [LARGE SCALE GENOMIC DNA]</scope>
    <source>
        <strain evidence="2">CF27</strain>
    </source>
</reference>
<keyword evidence="1" id="KW-0472">Membrane</keyword>
<dbReference type="AlphaFoldDB" id="A0A060V051"/>
<sequence>MRHAVRGYGLWQIVVVCSEGVRMILTIYGATIVTLMMLFYAFESRSHWFTLAFAIACLGSAAYGFLAGTWPFGVVESIWSLVALRKWQVVRLR</sequence>
<name>A0A060V051_9PROT</name>
<protein>
    <submittedName>
        <fullName evidence="2">Uncharacterized protein</fullName>
    </submittedName>
</protein>
<evidence type="ECO:0000313" key="2">
    <source>
        <dbReference type="EMBL" id="CDQ12283.1"/>
    </source>
</evidence>
<proteinExistence type="predicted"/>
<accession>A0A060V051</accession>
<keyword evidence="1" id="KW-1133">Transmembrane helix</keyword>
<reference evidence="2" key="1">
    <citation type="submission" date="2014-03" db="EMBL/GenBank/DDBJ databases">
        <authorList>
            <person name="Genoscope - CEA"/>
        </authorList>
    </citation>
    <scope>NUCLEOTIDE SEQUENCE [LARGE SCALE GENOMIC DNA]</scope>
    <source>
        <strain evidence="2">CF27</strain>
    </source>
</reference>
<feature type="transmembrane region" description="Helical" evidence="1">
    <location>
        <begin position="49"/>
        <end position="72"/>
    </location>
</feature>
<reference evidence="3 4" key="3">
    <citation type="submission" date="2017-03" db="EMBL/GenBank/DDBJ databases">
        <authorList>
            <person name="Regsiter A."/>
            <person name="William W."/>
        </authorList>
    </citation>
    <scope>NUCLEOTIDE SEQUENCE [LARGE SCALE GENOMIC DNA]</scope>
    <source>
        <strain evidence="3">PRJEB5721</strain>
    </source>
</reference>
<organism evidence="2">
    <name type="scientific">Acidithiobacillus ferrivorans</name>
    <dbReference type="NCBI Taxonomy" id="160808"/>
    <lineage>
        <taxon>Bacteria</taxon>
        <taxon>Pseudomonadati</taxon>
        <taxon>Pseudomonadota</taxon>
        <taxon>Acidithiobacillia</taxon>
        <taxon>Acidithiobacillales</taxon>
        <taxon>Acidithiobacillaceae</taxon>
        <taxon>Acidithiobacillus</taxon>
    </lineage>
</organism>
<dbReference type="Proteomes" id="UP000193925">
    <property type="component" value="Chromosome AFERRI"/>
</dbReference>
<feature type="transmembrane region" description="Helical" evidence="1">
    <location>
        <begin position="20"/>
        <end position="42"/>
    </location>
</feature>
<evidence type="ECO:0000313" key="4">
    <source>
        <dbReference type="Proteomes" id="UP000193925"/>
    </source>
</evidence>
<evidence type="ECO:0000256" key="1">
    <source>
        <dbReference type="SAM" id="Phobius"/>
    </source>
</evidence>
<dbReference type="EMBL" id="LT841305">
    <property type="protein sequence ID" value="SMH65173.1"/>
    <property type="molecule type" value="Genomic_DNA"/>
</dbReference>
<evidence type="ECO:0000313" key="3">
    <source>
        <dbReference type="EMBL" id="SMH65173.1"/>
    </source>
</evidence>
<gene>
    <name evidence="2" type="ORF">AFERRI_10106</name>
    <name evidence="3" type="ORF">AFERRI_11208</name>
</gene>